<feature type="compositionally biased region" description="Low complexity" evidence="1">
    <location>
        <begin position="379"/>
        <end position="392"/>
    </location>
</feature>
<feature type="region of interest" description="Disordered" evidence="1">
    <location>
        <begin position="548"/>
        <end position="582"/>
    </location>
</feature>
<feature type="compositionally biased region" description="Low complexity" evidence="1">
    <location>
        <begin position="425"/>
        <end position="434"/>
    </location>
</feature>
<name>A0ABP7AR39_9ACTN</name>
<accession>A0ABP7AR39</accession>
<protein>
    <recommendedName>
        <fullName evidence="2">DUF222 domain-containing protein</fullName>
    </recommendedName>
</protein>
<reference evidence="4" key="1">
    <citation type="journal article" date="2019" name="Int. J. Syst. Evol. Microbiol.">
        <title>The Global Catalogue of Microorganisms (GCM) 10K type strain sequencing project: providing services to taxonomists for standard genome sequencing and annotation.</title>
        <authorList>
            <consortium name="The Broad Institute Genomics Platform"/>
            <consortium name="The Broad Institute Genome Sequencing Center for Infectious Disease"/>
            <person name="Wu L."/>
            <person name="Ma J."/>
        </authorList>
    </citation>
    <scope>NUCLEOTIDE SEQUENCE [LARGE SCALE GENOMIC DNA]</scope>
    <source>
        <strain evidence="4">JCM 16902</strain>
    </source>
</reference>
<comment type="caution">
    <text evidence="3">The sequence shown here is derived from an EMBL/GenBank/DDBJ whole genome shotgun (WGS) entry which is preliminary data.</text>
</comment>
<dbReference type="Pfam" id="PF02720">
    <property type="entry name" value="DUF222"/>
    <property type="match status" value="1"/>
</dbReference>
<feature type="domain" description="DUF222" evidence="2">
    <location>
        <begin position="96"/>
        <end position="288"/>
    </location>
</feature>
<dbReference type="EMBL" id="BAAAZO010000012">
    <property type="protein sequence ID" value="GAA3638143.1"/>
    <property type="molecule type" value="Genomic_DNA"/>
</dbReference>
<dbReference type="InterPro" id="IPR003870">
    <property type="entry name" value="DUF222"/>
</dbReference>
<feature type="compositionally biased region" description="Basic and acidic residues" evidence="1">
    <location>
        <begin position="295"/>
        <end position="314"/>
    </location>
</feature>
<sequence>MSMLSEGLMSTEAFVSPDALARVLDADRSSNGALLQSIVDSELMLRQLRAWQLGCVRELVEHTQPVQRSPRSTRNSKRPTPEDETLTDAFGPNTASQIRSGSLVSAQLAPELTLSRNSAWSLARTSVELPRDLPMIAALFETGRLDWDRARLINDRLHRPPHKPEWFGPVCPQWLLFQVALAEQAPSLPYHALQVLIDQLLLGLAPDGANERHAQARRARSVWTELLPDGMTAVHAILAADDGQLLDGVLDAMADACRDRLLAEGRTDPRTHEQRRADALTAIVQALAEGLDIPLAHDTRREQADDETDRRADDGEPEPEPTDEKGNGSSTGPDAHDMTGAPGPSRAAEPSRPPKASEPSEPFRAPRPTESSGAPKTPESSGASKTSESSGAPEPRRTSELPDSSGTSEPSGDAARNTHARDAGRTAAAVTRPARPSDERVEPAACPTCRHRAHENLDEAADQARSDSFGGFGFSALPLGRIPAWWELPSLPRKKGHGPHLVITITDATLLGLDNVPGLLQGYGAVPADLARRIAVSARDITLLPVPGAAAGSNGQPDSSAGPAPGCSYGRDHSTPQAHRYHPGRVLTDQVNARYQTCTFPGCGVPSNRCDLDHLVPFDEGGTTCPCKQVPC</sequence>
<dbReference type="Proteomes" id="UP001501074">
    <property type="component" value="Unassembled WGS sequence"/>
</dbReference>
<dbReference type="InterPro" id="IPR003615">
    <property type="entry name" value="HNH_nuc"/>
</dbReference>
<evidence type="ECO:0000313" key="3">
    <source>
        <dbReference type="EMBL" id="GAA3638143.1"/>
    </source>
</evidence>
<feature type="region of interest" description="Disordered" evidence="1">
    <location>
        <begin position="294"/>
        <end position="445"/>
    </location>
</feature>
<evidence type="ECO:0000313" key="4">
    <source>
        <dbReference type="Proteomes" id="UP001501074"/>
    </source>
</evidence>
<dbReference type="CDD" id="cd00085">
    <property type="entry name" value="HNHc"/>
    <property type="match status" value="1"/>
</dbReference>
<feature type="compositionally biased region" description="Polar residues" evidence="1">
    <location>
        <begin position="401"/>
        <end position="410"/>
    </location>
</feature>
<gene>
    <name evidence="3" type="ORF">GCM10022223_66340</name>
</gene>
<evidence type="ECO:0000256" key="1">
    <source>
        <dbReference type="SAM" id="MobiDB-lite"/>
    </source>
</evidence>
<evidence type="ECO:0000259" key="2">
    <source>
        <dbReference type="Pfam" id="PF02720"/>
    </source>
</evidence>
<keyword evidence="4" id="KW-1185">Reference proteome</keyword>
<feature type="compositionally biased region" description="Polar residues" evidence="1">
    <location>
        <begin position="64"/>
        <end position="73"/>
    </location>
</feature>
<proteinExistence type="predicted"/>
<feature type="region of interest" description="Disordered" evidence="1">
    <location>
        <begin position="62"/>
        <end position="94"/>
    </location>
</feature>
<organism evidence="3 4">
    <name type="scientific">Kineosporia mesophila</name>
    <dbReference type="NCBI Taxonomy" id="566012"/>
    <lineage>
        <taxon>Bacteria</taxon>
        <taxon>Bacillati</taxon>
        <taxon>Actinomycetota</taxon>
        <taxon>Actinomycetes</taxon>
        <taxon>Kineosporiales</taxon>
        <taxon>Kineosporiaceae</taxon>
        <taxon>Kineosporia</taxon>
    </lineage>
</organism>